<dbReference type="EMBL" id="JANPWB010000005">
    <property type="protein sequence ID" value="KAJ1188133.1"/>
    <property type="molecule type" value="Genomic_DNA"/>
</dbReference>
<feature type="region of interest" description="Disordered" evidence="1">
    <location>
        <begin position="32"/>
        <end position="87"/>
    </location>
</feature>
<dbReference type="AlphaFoldDB" id="A0AAV7UGH5"/>
<proteinExistence type="predicted"/>
<comment type="caution">
    <text evidence="2">The sequence shown here is derived from an EMBL/GenBank/DDBJ whole genome shotgun (WGS) entry which is preliminary data.</text>
</comment>
<gene>
    <name evidence="2" type="ORF">NDU88_004898</name>
</gene>
<keyword evidence="3" id="KW-1185">Reference proteome</keyword>
<accession>A0AAV7UGH5</accession>
<evidence type="ECO:0000313" key="3">
    <source>
        <dbReference type="Proteomes" id="UP001066276"/>
    </source>
</evidence>
<name>A0AAV7UGH5_PLEWA</name>
<evidence type="ECO:0000313" key="2">
    <source>
        <dbReference type="EMBL" id="KAJ1188133.1"/>
    </source>
</evidence>
<feature type="compositionally biased region" description="Acidic residues" evidence="1">
    <location>
        <begin position="32"/>
        <end position="45"/>
    </location>
</feature>
<sequence>MPSRRASAGKRKGRDPELSQLLRLVLERLGNDDSDCSDMLLDSEDTGANSSRPRRSHVGSRAAFPVKRRNKGKAPASAPDKETSTLAVSPPGQVILPEIPVPALCAQPEPHVTSEGASTTPGLGVADVLASIRQSLASLTPVAVPGVPTAPVLVVPMPVAMPLAPPTPQVPKQQAQKPELAISLIYYANKILKAQHTYGGSAWLEYDNDFRWAKVEDPSIGWDQTEDLSEILALEPESHSVSGTSLPEDEAFRGPKTCNHYTEQCGGLPYHRKRFGNHPKVPCRTCHELSSQTALNPPGISRTFPQRAELRE</sequence>
<dbReference type="Proteomes" id="UP001066276">
    <property type="component" value="Chromosome 3_1"/>
</dbReference>
<reference evidence="2" key="1">
    <citation type="journal article" date="2022" name="bioRxiv">
        <title>Sequencing and chromosome-scale assembly of the giantPleurodeles waltlgenome.</title>
        <authorList>
            <person name="Brown T."/>
            <person name="Elewa A."/>
            <person name="Iarovenko S."/>
            <person name="Subramanian E."/>
            <person name="Araus A.J."/>
            <person name="Petzold A."/>
            <person name="Susuki M."/>
            <person name="Suzuki K.-i.T."/>
            <person name="Hayashi T."/>
            <person name="Toyoda A."/>
            <person name="Oliveira C."/>
            <person name="Osipova E."/>
            <person name="Leigh N.D."/>
            <person name="Simon A."/>
            <person name="Yun M.H."/>
        </authorList>
    </citation>
    <scope>NUCLEOTIDE SEQUENCE</scope>
    <source>
        <strain evidence="2">20211129_DDA</strain>
        <tissue evidence="2">Liver</tissue>
    </source>
</reference>
<organism evidence="2 3">
    <name type="scientific">Pleurodeles waltl</name>
    <name type="common">Iberian ribbed newt</name>
    <dbReference type="NCBI Taxonomy" id="8319"/>
    <lineage>
        <taxon>Eukaryota</taxon>
        <taxon>Metazoa</taxon>
        <taxon>Chordata</taxon>
        <taxon>Craniata</taxon>
        <taxon>Vertebrata</taxon>
        <taxon>Euteleostomi</taxon>
        <taxon>Amphibia</taxon>
        <taxon>Batrachia</taxon>
        <taxon>Caudata</taxon>
        <taxon>Salamandroidea</taxon>
        <taxon>Salamandridae</taxon>
        <taxon>Pleurodelinae</taxon>
        <taxon>Pleurodeles</taxon>
    </lineage>
</organism>
<protein>
    <submittedName>
        <fullName evidence="2">Uncharacterized protein</fullName>
    </submittedName>
</protein>
<evidence type="ECO:0000256" key="1">
    <source>
        <dbReference type="SAM" id="MobiDB-lite"/>
    </source>
</evidence>